<dbReference type="Pfam" id="PF13765">
    <property type="entry name" value="PRY"/>
    <property type="match status" value="1"/>
</dbReference>
<dbReference type="AlphaFoldDB" id="A0A5J5CGZ9"/>
<sequence length="906" mass="100020">MSAKLWTEEQFNCPVCLDLPNDPVTIPCGHSYCMACIKDYWSKDDPKGVYSCPQCRQSFSPKPSLSRNTMLAEAVEQLRKGARTADVRESMRSARGVPAASSSRSKGKLPSSAVPCDMCKGEERAAVKSCLVCMSSFCETHLKPHKTKKALNQHELIAPTANLAEKICTQHKYLQEFFCRQCKVFVCWLCTSNQHKGHECVSTKAERLEKQKVMSEMYAENQQKLKDREQELKDMKKMMDVTKRSLDGMHADTEQALSELQRSVERLQELLEEVLHQASLEKMGHAQEVANNLQAEIKELKKRDMEMKDLALCEDHIYYLEKYESMCYPLETGDLPPVLVNLEASFEPAREAILDLRDRVEDLCNQELSKITKQVNDTTLFTLQDLFSGLSSRNTNSRSPATPPSISAGARSTDRRGLGVGLKSQDVRSRDTPREGTQTHPDFGTDSGEGDQLQAKPQPQPQRVSVSLEQVQSEPGCLCCGFDSNSNASHSNSCPSSNSSPCQSSSSNSNTCPSIIWSFSRMASISSLFRSHRRGTKQAAPAFPDNTLSPGGNPLNPGLFLDSPTPGTMDNAPAFPALRELNIDSIQAPEPRTREEFLQYSVTLTLDSNTAHRRLALSDSNTKATLQVAAQPYPDTPQRFDGWTQVMCQSPLYAQRCYWEVEWRGRGSSIGVVYGALPRKGSDARSGLGYNAQSWTLELSDTCCSAMHDNEKKDIPVTYSPRLGIYLDLSTGTLAFYSVAESMTHLHTFRANFTQPLYAAFGVGSGVGVGLDFALGQFSSSSDSIKICPIPHTIKNTQTLGPEGKRPGVYGSDLAFSMAPPVRRQSFHLFPLIVWLNLAGNGRQRQDAGAVLWGFPRVVRGCPGWWGEEEVSGDRLTSPLGHQSWPGGSGCASGRPAGSPRLLTQR</sequence>
<evidence type="ECO:0000313" key="12">
    <source>
        <dbReference type="EMBL" id="KAA8579541.1"/>
    </source>
</evidence>
<dbReference type="PROSITE" id="PS50089">
    <property type="entry name" value="ZF_RING_2"/>
    <property type="match status" value="1"/>
</dbReference>
<dbReference type="PRINTS" id="PR01407">
    <property type="entry name" value="BUTYPHLNCDUF"/>
</dbReference>
<accession>A0A5J5CGZ9</accession>
<dbReference type="SUPFAM" id="SSF57845">
    <property type="entry name" value="B-box zinc-binding domain"/>
    <property type="match status" value="1"/>
</dbReference>
<dbReference type="Pfam" id="PF15227">
    <property type="entry name" value="zf-C3HC4_4"/>
    <property type="match status" value="1"/>
</dbReference>
<dbReference type="PROSITE" id="PS00518">
    <property type="entry name" value="ZF_RING_1"/>
    <property type="match status" value="1"/>
</dbReference>
<dbReference type="InterPro" id="IPR043136">
    <property type="entry name" value="B30.2/SPRY_sf"/>
</dbReference>
<dbReference type="InterPro" id="IPR003877">
    <property type="entry name" value="SPRY_dom"/>
</dbReference>
<keyword evidence="13" id="KW-1185">Reference proteome</keyword>
<dbReference type="Gene3D" id="3.30.40.10">
    <property type="entry name" value="Zinc/RING finger domain, C3HC4 (zinc finger)"/>
    <property type="match status" value="1"/>
</dbReference>
<evidence type="ECO:0000313" key="13">
    <source>
        <dbReference type="Proteomes" id="UP000327493"/>
    </source>
</evidence>
<dbReference type="GO" id="GO:0005737">
    <property type="term" value="C:cytoplasm"/>
    <property type="evidence" value="ECO:0007669"/>
    <property type="project" value="UniProtKB-ARBA"/>
</dbReference>
<feature type="region of interest" description="Disordered" evidence="8">
    <location>
        <begin position="82"/>
        <end position="109"/>
    </location>
</feature>
<organism evidence="12 13">
    <name type="scientific">Etheostoma spectabile</name>
    <name type="common">orangethroat darter</name>
    <dbReference type="NCBI Taxonomy" id="54343"/>
    <lineage>
        <taxon>Eukaryota</taxon>
        <taxon>Metazoa</taxon>
        <taxon>Chordata</taxon>
        <taxon>Craniata</taxon>
        <taxon>Vertebrata</taxon>
        <taxon>Euteleostomi</taxon>
        <taxon>Actinopterygii</taxon>
        <taxon>Neopterygii</taxon>
        <taxon>Teleostei</taxon>
        <taxon>Neoteleostei</taxon>
        <taxon>Acanthomorphata</taxon>
        <taxon>Eupercaria</taxon>
        <taxon>Perciformes</taxon>
        <taxon>Percoidei</taxon>
        <taxon>Percidae</taxon>
        <taxon>Etheostomatinae</taxon>
        <taxon>Etheostoma</taxon>
    </lineage>
</organism>
<evidence type="ECO:0008006" key="14">
    <source>
        <dbReference type="Google" id="ProtNLM"/>
    </source>
</evidence>
<dbReference type="SMART" id="SM00336">
    <property type="entry name" value="BBOX"/>
    <property type="match status" value="1"/>
</dbReference>
<dbReference type="Proteomes" id="UP000327493">
    <property type="component" value="Chromosome 24"/>
</dbReference>
<dbReference type="Gene3D" id="2.60.120.920">
    <property type="match status" value="1"/>
</dbReference>
<reference evidence="12 13" key="1">
    <citation type="submission" date="2019-08" db="EMBL/GenBank/DDBJ databases">
        <title>A chromosome-level genome assembly, high-density linkage maps, and genome scans reveal the genomic architecture of hybrid incompatibilities underlying speciation via character displacement in darters (Percidae: Etheostominae).</title>
        <authorList>
            <person name="Moran R.L."/>
            <person name="Catchen J.M."/>
            <person name="Fuller R.C."/>
        </authorList>
    </citation>
    <scope>NUCLEOTIDE SEQUENCE [LARGE SCALE GENOMIC DNA]</scope>
    <source>
        <strain evidence="12">EspeVRDwgs_2016</strain>
        <tissue evidence="12">Muscle</tissue>
    </source>
</reference>
<evidence type="ECO:0000256" key="4">
    <source>
        <dbReference type="ARBA" id="ARBA00022833"/>
    </source>
</evidence>
<dbReference type="InterPro" id="IPR001841">
    <property type="entry name" value="Znf_RING"/>
</dbReference>
<evidence type="ECO:0000259" key="10">
    <source>
        <dbReference type="PROSITE" id="PS50119"/>
    </source>
</evidence>
<proteinExistence type="predicted"/>
<dbReference type="PROSITE" id="PS50119">
    <property type="entry name" value="ZF_BBOX"/>
    <property type="match status" value="1"/>
</dbReference>
<dbReference type="GO" id="GO:0045087">
    <property type="term" value="P:innate immune response"/>
    <property type="evidence" value="ECO:0007669"/>
    <property type="project" value="UniProtKB-KW"/>
</dbReference>
<dbReference type="GO" id="GO:0008270">
    <property type="term" value="F:zinc ion binding"/>
    <property type="evidence" value="ECO:0007669"/>
    <property type="project" value="UniProtKB-KW"/>
</dbReference>
<evidence type="ECO:0000256" key="2">
    <source>
        <dbReference type="ARBA" id="ARBA00022723"/>
    </source>
</evidence>
<dbReference type="Gene3D" id="4.10.830.40">
    <property type="match status" value="1"/>
</dbReference>
<feature type="region of interest" description="Disordered" evidence="8">
    <location>
        <begin position="873"/>
        <end position="906"/>
    </location>
</feature>
<gene>
    <name evidence="12" type="ORF">FQN60_006634</name>
</gene>
<dbReference type="Pfam" id="PF00622">
    <property type="entry name" value="SPRY"/>
    <property type="match status" value="1"/>
</dbReference>
<dbReference type="InterPro" id="IPR001870">
    <property type="entry name" value="B30.2/SPRY"/>
</dbReference>
<dbReference type="PANTHER" id="PTHR25465:SF12">
    <property type="entry name" value="E3 UBIQUITIN_ISG15 LIGASE TRIM25 ISOFORM X1"/>
    <property type="match status" value="1"/>
</dbReference>
<evidence type="ECO:0000256" key="6">
    <source>
        <dbReference type="PROSITE-ProRule" id="PRU00024"/>
    </source>
</evidence>
<feature type="domain" description="RING-type" evidence="9">
    <location>
        <begin position="13"/>
        <end position="56"/>
    </location>
</feature>
<feature type="domain" description="B box-type" evidence="10">
    <location>
        <begin position="163"/>
        <end position="203"/>
    </location>
</feature>
<dbReference type="InterPro" id="IPR003879">
    <property type="entry name" value="Butyrophylin_SPRY"/>
</dbReference>
<evidence type="ECO:0000259" key="11">
    <source>
        <dbReference type="PROSITE" id="PS50188"/>
    </source>
</evidence>
<dbReference type="InterPro" id="IPR017907">
    <property type="entry name" value="Znf_RING_CS"/>
</dbReference>
<dbReference type="Pfam" id="PF00643">
    <property type="entry name" value="zf-B_box"/>
    <property type="match status" value="1"/>
</dbReference>
<dbReference type="CDD" id="cd16040">
    <property type="entry name" value="SPRY_PRY_SNTX"/>
    <property type="match status" value="1"/>
</dbReference>
<evidence type="ECO:0000259" key="9">
    <source>
        <dbReference type="PROSITE" id="PS50089"/>
    </source>
</evidence>
<dbReference type="SMART" id="SM00449">
    <property type="entry name" value="SPRY"/>
    <property type="match status" value="1"/>
</dbReference>
<feature type="coiled-coil region" evidence="7">
    <location>
        <begin position="218"/>
        <end position="310"/>
    </location>
</feature>
<evidence type="ECO:0000256" key="3">
    <source>
        <dbReference type="ARBA" id="ARBA00022771"/>
    </source>
</evidence>
<feature type="region of interest" description="Disordered" evidence="8">
    <location>
        <begin position="391"/>
        <end position="468"/>
    </location>
</feature>
<keyword evidence="4" id="KW-0862">Zinc</keyword>
<dbReference type="SMART" id="SM00589">
    <property type="entry name" value="PRY"/>
    <property type="match status" value="1"/>
</dbReference>
<evidence type="ECO:0000256" key="5">
    <source>
        <dbReference type="ARBA" id="ARBA00022859"/>
    </source>
</evidence>
<feature type="compositionally biased region" description="Polar residues" evidence="8">
    <location>
        <begin position="391"/>
        <end position="400"/>
    </location>
</feature>
<keyword evidence="1" id="KW-0399">Innate immunity</keyword>
<dbReference type="InterPro" id="IPR051051">
    <property type="entry name" value="E3_ubiq-ligase_TRIM/RNF"/>
</dbReference>
<dbReference type="Pfam" id="PF25600">
    <property type="entry name" value="TRIM_CC"/>
    <property type="match status" value="1"/>
</dbReference>
<dbReference type="SUPFAM" id="SSF49899">
    <property type="entry name" value="Concanavalin A-like lectins/glucanases"/>
    <property type="match status" value="1"/>
</dbReference>
<dbReference type="PROSITE" id="PS50188">
    <property type="entry name" value="B302_SPRY"/>
    <property type="match status" value="1"/>
</dbReference>
<dbReference type="Gene3D" id="3.30.160.60">
    <property type="entry name" value="Classic Zinc Finger"/>
    <property type="match status" value="1"/>
</dbReference>
<evidence type="ECO:0000256" key="7">
    <source>
        <dbReference type="SAM" id="Coils"/>
    </source>
</evidence>
<protein>
    <recommendedName>
        <fullName evidence="14">Tripartite motif containing 25, like</fullName>
    </recommendedName>
</protein>
<dbReference type="InterPro" id="IPR000315">
    <property type="entry name" value="Znf_B-box"/>
</dbReference>
<dbReference type="EMBL" id="VOFY01000024">
    <property type="protein sequence ID" value="KAA8579541.1"/>
    <property type="molecule type" value="Genomic_DNA"/>
</dbReference>
<dbReference type="InterPro" id="IPR013320">
    <property type="entry name" value="ConA-like_dom_sf"/>
</dbReference>
<feature type="compositionally biased region" description="Polar residues" evidence="8">
    <location>
        <begin position="455"/>
        <end position="468"/>
    </location>
</feature>
<keyword evidence="2" id="KW-0479">Metal-binding</keyword>
<dbReference type="SMART" id="SM00184">
    <property type="entry name" value="RING"/>
    <property type="match status" value="1"/>
</dbReference>
<feature type="domain" description="B30.2/SPRY" evidence="11">
    <location>
        <begin position="584"/>
        <end position="780"/>
    </location>
</feature>
<keyword evidence="7" id="KW-0175">Coiled coil</keyword>
<comment type="caution">
    <text evidence="12">The sequence shown here is derived from an EMBL/GenBank/DDBJ whole genome shotgun (WGS) entry which is preliminary data.</text>
</comment>
<keyword evidence="3 6" id="KW-0863">Zinc-finger</keyword>
<name>A0A5J5CGZ9_9PERO</name>
<keyword evidence="5" id="KW-0391">Immunity</keyword>
<dbReference type="InterPro" id="IPR006574">
    <property type="entry name" value="PRY"/>
</dbReference>
<dbReference type="InterPro" id="IPR013083">
    <property type="entry name" value="Znf_RING/FYVE/PHD"/>
</dbReference>
<dbReference type="CDD" id="cd19769">
    <property type="entry name" value="Bbox2_TRIM16-like"/>
    <property type="match status" value="1"/>
</dbReference>
<feature type="compositionally biased region" description="Basic and acidic residues" evidence="8">
    <location>
        <begin position="425"/>
        <end position="434"/>
    </location>
</feature>
<evidence type="ECO:0000256" key="1">
    <source>
        <dbReference type="ARBA" id="ARBA00022588"/>
    </source>
</evidence>
<dbReference type="SUPFAM" id="SSF57850">
    <property type="entry name" value="RING/U-box"/>
    <property type="match status" value="1"/>
</dbReference>
<evidence type="ECO:0000256" key="8">
    <source>
        <dbReference type="SAM" id="MobiDB-lite"/>
    </source>
</evidence>
<dbReference type="InterPro" id="IPR058030">
    <property type="entry name" value="TRIM8/14/16/25/29/45/65_CC"/>
</dbReference>
<feature type="compositionally biased region" description="Basic and acidic residues" evidence="8">
    <location>
        <begin position="82"/>
        <end position="92"/>
    </location>
</feature>
<dbReference type="PANTHER" id="PTHR25465">
    <property type="entry name" value="B-BOX DOMAIN CONTAINING"/>
    <property type="match status" value="1"/>
</dbReference>